<evidence type="ECO:0000313" key="1">
    <source>
        <dbReference type="EMBL" id="TBU25567.1"/>
    </source>
</evidence>
<dbReference type="EMBL" id="ML143459">
    <property type="protein sequence ID" value="TBU25567.1"/>
    <property type="molecule type" value="Genomic_DNA"/>
</dbReference>
<dbReference type="Proteomes" id="UP000292957">
    <property type="component" value="Unassembled WGS sequence"/>
</dbReference>
<protein>
    <submittedName>
        <fullName evidence="1">Uncharacterized protein</fullName>
    </submittedName>
</protein>
<sequence>MRRGHEAFRYICPRSRQTLCMHGCVPVWPGRERLRSRARRKRRKGLCCLSRFALFRPCRRGSSSTPGNRDQDGATVAAVATAAASVAWMGQRLSRVLDGVKYAFHGRC</sequence>
<dbReference type="AlphaFoldDB" id="A0A4Q9MFR8"/>
<gene>
    <name evidence="1" type="ORF">BD311DRAFT_495297</name>
</gene>
<organism evidence="1">
    <name type="scientific">Dichomitus squalens</name>
    <dbReference type="NCBI Taxonomy" id="114155"/>
    <lineage>
        <taxon>Eukaryota</taxon>
        <taxon>Fungi</taxon>
        <taxon>Dikarya</taxon>
        <taxon>Basidiomycota</taxon>
        <taxon>Agaricomycotina</taxon>
        <taxon>Agaricomycetes</taxon>
        <taxon>Polyporales</taxon>
        <taxon>Polyporaceae</taxon>
        <taxon>Dichomitus</taxon>
    </lineage>
</organism>
<proteinExistence type="predicted"/>
<accession>A0A4Q9MFR8</accession>
<reference evidence="1" key="1">
    <citation type="submission" date="2019-01" db="EMBL/GenBank/DDBJ databases">
        <title>Draft genome sequences of three monokaryotic isolates of the white-rot basidiomycete fungus Dichomitus squalens.</title>
        <authorList>
            <consortium name="DOE Joint Genome Institute"/>
            <person name="Lopez S.C."/>
            <person name="Andreopoulos B."/>
            <person name="Pangilinan J."/>
            <person name="Lipzen A."/>
            <person name="Riley R."/>
            <person name="Ahrendt S."/>
            <person name="Ng V."/>
            <person name="Barry K."/>
            <person name="Daum C."/>
            <person name="Grigoriev I.V."/>
            <person name="Hilden K.S."/>
            <person name="Makela M.R."/>
            <person name="de Vries R.P."/>
        </authorList>
    </citation>
    <scope>NUCLEOTIDE SEQUENCE [LARGE SCALE GENOMIC DNA]</scope>
    <source>
        <strain evidence="1">OM18370.1</strain>
    </source>
</reference>
<name>A0A4Q9MFR8_9APHY</name>